<accession>A0A517SJR8</accession>
<dbReference type="Proteomes" id="UP000315700">
    <property type="component" value="Chromosome"/>
</dbReference>
<dbReference type="KEGG" id="ccos:Pan44_44230"/>
<dbReference type="InParanoid" id="A0A517SJR8"/>
<name>A0A517SJR8_9PLAN</name>
<organism evidence="1 2">
    <name type="scientific">Caulifigura coniformis</name>
    <dbReference type="NCBI Taxonomy" id="2527983"/>
    <lineage>
        <taxon>Bacteria</taxon>
        <taxon>Pseudomonadati</taxon>
        <taxon>Planctomycetota</taxon>
        <taxon>Planctomycetia</taxon>
        <taxon>Planctomycetales</taxon>
        <taxon>Planctomycetaceae</taxon>
        <taxon>Caulifigura</taxon>
    </lineage>
</organism>
<evidence type="ECO:0000313" key="1">
    <source>
        <dbReference type="EMBL" id="QDT56369.1"/>
    </source>
</evidence>
<dbReference type="AlphaFoldDB" id="A0A517SJR8"/>
<protein>
    <submittedName>
        <fullName evidence="1">Uncharacterized protein</fullName>
    </submittedName>
</protein>
<proteinExistence type="predicted"/>
<gene>
    <name evidence="1" type="ORF">Pan44_44230</name>
</gene>
<reference evidence="1 2" key="1">
    <citation type="submission" date="2019-02" db="EMBL/GenBank/DDBJ databases">
        <title>Deep-cultivation of Planctomycetes and their phenomic and genomic characterization uncovers novel biology.</title>
        <authorList>
            <person name="Wiegand S."/>
            <person name="Jogler M."/>
            <person name="Boedeker C."/>
            <person name="Pinto D."/>
            <person name="Vollmers J."/>
            <person name="Rivas-Marin E."/>
            <person name="Kohn T."/>
            <person name="Peeters S.H."/>
            <person name="Heuer A."/>
            <person name="Rast P."/>
            <person name="Oberbeckmann S."/>
            <person name="Bunk B."/>
            <person name="Jeske O."/>
            <person name="Meyerdierks A."/>
            <person name="Storesund J.E."/>
            <person name="Kallscheuer N."/>
            <person name="Luecker S."/>
            <person name="Lage O.M."/>
            <person name="Pohl T."/>
            <person name="Merkel B.J."/>
            <person name="Hornburger P."/>
            <person name="Mueller R.-W."/>
            <person name="Bruemmer F."/>
            <person name="Labrenz M."/>
            <person name="Spormann A.M."/>
            <person name="Op den Camp H."/>
            <person name="Overmann J."/>
            <person name="Amann R."/>
            <person name="Jetten M.S.M."/>
            <person name="Mascher T."/>
            <person name="Medema M.H."/>
            <person name="Devos D.P."/>
            <person name="Kaster A.-K."/>
            <person name="Ovreas L."/>
            <person name="Rohde M."/>
            <person name="Galperin M.Y."/>
            <person name="Jogler C."/>
        </authorList>
    </citation>
    <scope>NUCLEOTIDE SEQUENCE [LARGE SCALE GENOMIC DNA]</scope>
    <source>
        <strain evidence="1 2">Pan44</strain>
    </source>
</reference>
<evidence type="ECO:0000313" key="2">
    <source>
        <dbReference type="Proteomes" id="UP000315700"/>
    </source>
</evidence>
<keyword evidence="2" id="KW-1185">Reference proteome</keyword>
<sequence>MSGLLRQERLAGATAFAMRSLSAANHFPAIRAVTFGREKSVIDVEHRVGGSP</sequence>
<dbReference type="EMBL" id="CP036271">
    <property type="protein sequence ID" value="QDT56369.1"/>
    <property type="molecule type" value="Genomic_DNA"/>
</dbReference>